<proteinExistence type="predicted"/>
<dbReference type="PROSITE" id="PS50144">
    <property type="entry name" value="MATH"/>
    <property type="match status" value="1"/>
</dbReference>
<keyword evidence="3" id="KW-1185">Reference proteome</keyword>
<sequence length="311" mass="35576">MNNGRKEHTFQWFVENYSYCWHKNGEWLRSPTFTIGGLGGTAWYLGLFPRGYRDEDRGNIYLFLCRIANDAGPEYFSVKYELSLLAVDGSALQSRKFEGKFTNNSIMGIYHFVPTDEVNLLTKGEYLPNDTLCVCCKMWKGEGDVRNGEQISARTRILIEKISFLHVVENFSTLQPNVKKTIKIRSNSVAGGFLTISLYYTDGSCEEKMIIEIVSFDDKKILHKCGISLLEGSGDIIKCEGPDYVYDAARINIQKLPLSLTRRVILDRKSEYLPDDKLSLLYECTFSLGLISWEIEETRHELPPAVIKQKK</sequence>
<gene>
    <name evidence="2" type="ORF">AVEN_74821_1</name>
</gene>
<dbReference type="AlphaFoldDB" id="A0A4Y2HNW6"/>
<organism evidence="2 3">
    <name type="scientific">Araneus ventricosus</name>
    <name type="common">Orbweaver spider</name>
    <name type="synonym">Epeira ventricosa</name>
    <dbReference type="NCBI Taxonomy" id="182803"/>
    <lineage>
        <taxon>Eukaryota</taxon>
        <taxon>Metazoa</taxon>
        <taxon>Ecdysozoa</taxon>
        <taxon>Arthropoda</taxon>
        <taxon>Chelicerata</taxon>
        <taxon>Arachnida</taxon>
        <taxon>Araneae</taxon>
        <taxon>Araneomorphae</taxon>
        <taxon>Entelegynae</taxon>
        <taxon>Araneoidea</taxon>
        <taxon>Araneidae</taxon>
        <taxon>Araneus</taxon>
    </lineage>
</organism>
<dbReference type="InterPro" id="IPR008974">
    <property type="entry name" value="TRAF-like"/>
</dbReference>
<name>A0A4Y2HNW6_ARAVE</name>
<evidence type="ECO:0000313" key="3">
    <source>
        <dbReference type="Proteomes" id="UP000499080"/>
    </source>
</evidence>
<evidence type="ECO:0000259" key="1">
    <source>
        <dbReference type="PROSITE" id="PS50144"/>
    </source>
</evidence>
<dbReference type="Pfam" id="PF22486">
    <property type="entry name" value="MATH_2"/>
    <property type="match status" value="1"/>
</dbReference>
<accession>A0A4Y2HNW6</accession>
<comment type="caution">
    <text evidence="2">The sequence shown here is derived from an EMBL/GenBank/DDBJ whole genome shotgun (WGS) entry which is preliminary data.</text>
</comment>
<reference evidence="2 3" key="1">
    <citation type="journal article" date="2019" name="Sci. Rep.">
        <title>Orb-weaving spider Araneus ventricosus genome elucidates the spidroin gene catalogue.</title>
        <authorList>
            <person name="Kono N."/>
            <person name="Nakamura H."/>
            <person name="Ohtoshi R."/>
            <person name="Moran D.A.P."/>
            <person name="Shinohara A."/>
            <person name="Yoshida Y."/>
            <person name="Fujiwara M."/>
            <person name="Mori M."/>
            <person name="Tomita M."/>
            <person name="Arakawa K."/>
        </authorList>
    </citation>
    <scope>NUCLEOTIDE SEQUENCE [LARGE SCALE GENOMIC DNA]</scope>
</reference>
<dbReference type="OrthoDB" id="6359816at2759"/>
<evidence type="ECO:0000313" key="2">
    <source>
        <dbReference type="EMBL" id="GBM67084.1"/>
    </source>
</evidence>
<protein>
    <recommendedName>
        <fullName evidence="1">MATH domain-containing protein</fullName>
    </recommendedName>
</protein>
<dbReference type="CDD" id="cd00121">
    <property type="entry name" value="MATH"/>
    <property type="match status" value="1"/>
</dbReference>
<dbReference type="SUPFAM" id="SSF49599">
    <property type="entry name" value="TRAF domain-like"/>
    <property type="match status" value="1"/>
</dbReference>
<dbReference type="Gene3D" id="2.60.210.10">
    <property type="entry name" value="Apoptosis, Tumor Necrosis Factor Receptor Associated Protein 2, Chain A"/>
    <property type="match status" value="1"/>
</dbReference>
<dbReference type="Proteomes" id="UP000499080">
    <property type="component" value="Unassembled WGS sequence"/>
</dbReference>
<dbReference type="InterPro" id="IPR002083">
    <property type="entry name" value="MATH/TRAF_dom"/>
</dbReference>
<dbReference type="EMBL" id="BGPR01002060">
    <property type="protein sequence ID" value="GBM67084.1"/>
    <property type="molecule type" value="Genomic_DNA"/>
</dbReference>
<feature type="domain" description="MATH" evidence="1">
    <location>
        <begin position="7"/>
        <end position="138"/>
    </location>
</feature>